<dbReference type="InterPro" id="IPR029063">
    <property type="entry name" value="SAM-dependent_MTases_sf"/>
</dbReference>
<keyword evidence="1" id="KW-0808">Transferase</keyword>
<dbReference type="Gene3D" id="3.40.50.150">
    <property type="entry name" value="Vaccinia Virus protein VP39"/>
    <property type="match status" value="1"/>
</dbReference>
<feature type="region of interest" description="Disordered" evidence="2">
    <location>
        <begin position="90"/>
        <end position="120"/>
    </location>
</feature>
<keyword evidence="5" id="KW-1185">Reference proteome</keyword>
<evidence type="ECO:0000313" key="4">
    <source>
        <dbReference type="EMBL" id="MCK9877315.1"/>
    </source>
</evidence>
<evidence type="ECO:0000313" key="5">
    <source>
        <dbReference type="Proteomes" id="UP001201873"/>
    </source>
</evidence>
<dbReference type="CDD" id="cd02440">
    <property type="entry name" value="AdoMet_MTases"/>
    <property type="match status" value="1"/>
</dbReference>
<dbReference type="PANTHER" id="PTHR43861:SF3">
    <property type="entry name" value="PUTATIVE (AFU_ORTHOLOGUE AFUA_2G14390)-RELATED"/>
    <property type="match status" value="1"/>
</dbReference>
<feature type="domain" description="Methyltransferase type 12" evidence="3">
    <location>
        <begin position="52"/>
        <end position="155"/>
    </location>
</feature>
<dbReference type="PANTHER" id="PTHR43861">
    <property type="entry name" value="TRANS-ACONITATE 2-METHYLTRANSFERASE-RELATED"/>
    <property type="match status" value="1"/>
</dbReference>
<organism evidence="4 5">
    <name type="scientific">Frankia umida</name>
    <dbReference type="NCBI Taxonomy" id="573489"/>
    <lineage>
        <taxon>Bacteria</taxon>
        <taxon>Bacillati</taxon>
        <taxon>Actinomycetota</taxon>
        <taxon>Actinomycetes</taxon>
        <taxon>Frankiales</taxon>
        <taxon>Frankiaceae</taxon>
        <taxon>Frankia</taxon>
    </lineage>
</organism>
<feature type="compositionally biased region" description="Basic residues" evidence="2">
    <location>
        <begin position="90"/>
        <end position="100"/>
    </location>
</feature>
<keyword evidence="4" id="KW-0489">Methyltransferase</keyword>
<dbReference type="GO" id="GO:0008168">
    <property type="term" value="F:methyltransferase activity"/>
    <property type="evidence" value="ECO:0007669"/>
    <property type="project" value="UniProtKB-KW"/>
</dbReference>
<evidence type="ECO:0000259" key="3">
    <source>
        <dbReference type="Pfam" id="PF08242"/>
    </source>
</evidence>
<reference evidence="4 5" key="1">
    <citation type="submission" date="2022-04" db="EMBL/GenBank/DDBJ databases">
        <title>Genome diversity in the genus Frankia.</title>
        <authorList>
            <person name="Carlos-Shanley C."/>
            <person name="Hahn D."/>
        </authorList>
    </citation>
    <scope>NUCLEOTIDE SEQUENCE [LARGE SCALE GENOMIC DNA]</scope>
    <source>
        <strain evidence="4 5">Ag45/Mut15</strain>
    </source>
</reference>
<protein>
    <submittedName>
        <fullName evidence="4">Class I SAM-dependent methyltransferase</fullName>
    </submittedName>
</protein>
<dbReference type="GO" id="GO:0032259">
    <property type="term" value="P:methylation"/>
    <property type="evidence" value="ECO:0007669"/>
    <property type="project" value="UniProtKB-KW"/>
</dbReference>
<evidence type="ECO:0000256" key="1">
    <source>
        <dbReference type="ARBA" id="ARBA00022679"/>
    </source>
</evidence>
<evidence type="ECO:0000256" key="2">
    <source>
        <dbReference type="SAM" id="MobiDB-lite"/>
    </source>
</evidence>
<dbReference type="Pfam" id="PF08242">
    <property type="entry name" value="Methyltransf_12"/>
    <property type="match status" value="1"/>
</dbReference>
<dbReference type="RefSeq" id="WP_248825577.1">
    <property type="nucleotide sequence ID" value="NZ_JALKFT010000016.1"/>
</dbReference>
<dbReference type="InterPro" id="IPR013217">
    <property type="entry name" value="Methyltransf_12"/>
</dbReference>
<name>A0ABT0K0R8_9ACTN</name>
<sequence length="289" mass="30832">MGSTRGLRYGDGVLGGPQDAEQTRLAAMADVCDPTTIRVLDDLGVGPGWHALEVGAGGGSIALWLAGRVGATGHVVATDLDIDPLQRRLHAQGDRRRHTPGRGPLTVLRHDVTSDPPPEQGPFDLVHARFVLEHLPERERVLDRLVSWLRPGGTLVVESIARFPLDSCARPAFRRAMDALDTVLAATIGTDSTWARTFPTPLRARGLSEVGMTVHLPVTGGANASALCWALTLTRLRTRIVERRLAGDDVLDAALAQLADPDFADLAFATVLAWGRAPAHTTDAPGSRG</sequence>
<accession>A0ABT0K0R8</accession>
<gene>
    <name evidence="4" type="ORF">MXD59_16285</name>
</gene>
<proteinExistence type="predicted"/>
<dbReference type="Proteomes" id="UP001201873">
    <property type="component" value="Unassembled WGS sequence"/>
</dbReference>
<dbReference type="EMBL" id="JALKFT010000016">
    <property type="protein sequence ID" value="MCK9877315.1"/>
    <property type="molecule type" value="Genomic_DNA"/>
</dbReference>
<comment type="caution">
    <text evidence="4">The sequence shown here is derived from an EMBL/GenBank/DDBJ whole genome shotgun (WGS) entry which is preliminary data.</text>
</comment>
<dbReference type="SUPFAM" id="SSF53335">
    <property type="entry name" value="S-adenosyl-L-methionine-dependent methyltransferases"/>
    <property type="match status" value="1"/>
</dbReference>